<protein>
    <submittedName>
        <fullName evidence="3">Acetaldehyde dehydrogenase (Acetylating)</fullName>
    </submittedName>
</protein>
<keyword evidence="1" id="KW-0560">Oxidoreductase</keyword>
<evidence type="ECO:0000259" key="2">
    <source>
        <dbReference type="Pfam" id="PF00171"/>
    </source>
</evidence>
<dbReference type="NCBIfam" id="TIGR02518">
    <property type="entry name" value="EutH_ACDH"/>
    <property type="match status" value="1"/>
</dbReference>
<accession>A0ABP8V524</accession>
<dbReference type="CDD" id="cd07122">
    <property type="entry name" value="ALDH_F20_ACDH"/>
    <property type="match status" value="1"/>
</dbReference>
<keyword evidence="4" id="KW-1185">Reference proteome</keyword>
<proteinExistence type="predicted"/>
<comment type="caution">
    <text evidence="3">The sequence shown here is derived from an EMBL/GenBank/DDBJ whole genome shotgun (WGS) entry which is preliminary data.</text>
</comment>
<sequence length="486" mass="51904">MEDFDKDLLSVQDVRCLLAKARAAQKILAGYSQAQVNTLVKAMADIAEQHAHELADRAVKETGFGRVRDKVTKNLLASRILWNSIKDMKTVGIIAQDKEQQLMEVAVPFGVVAGLVPSTNPTSTAIYKAMISVKAGNAVVISPHPAALNAITRTVELLRSALKSQGAPEDLVSVMAYPTQEGTAELMKHQDTGIILATGGSAMVRAAYSSGTPALGVGPGNVPAFIERTADIKKAVRHVITGKTFDYGTICASEQHVVTEHVIADTVRAEMIEQGCYFLNQEEISKLEALIKNPRGGLNSKIVGKPAAAIARMAGVEVPPFTQVLVAEQARGNVGKDFPFSWEKLSPLLGFYRVQDAHEACELCMELLHYEGAGHTLALHTQDHLLIQEFALKKPVSRLVVNTPATHGGVGATTGLPPAFTLGCGGIGGSATSDNVTPLHLFNKRYVAFGLIEPESLASDSQPTTSVTDIDIEALTRKVISQLKGC</sequence>
<dbReference type="InterPro" id="IPR016163">
    <property type="entry name" value="Ald_DH_C"/>
</dbReference>
<dbReference type="Gene3D" id="3.40.605.10">
    <property type="entry name" value="Aldehyde Dehydrogenase, Chain A, domain 1"/>
    <property type="match status" value="1"/>
</dbReference>
<evidence type="ECO:0000256" key="1">
    <source>
        <dbReference type="ARBA" id="ARBA00023002"/>
    </source>
</evidence>
<dbReference type="InterPro" id="IPR016162">
    <property type="entry name" value="Ald_DH_N"/>
</dbReference>
<gene>
    <name evidence="3" type="ORF">GCM10023116_32650</name>
</gene>
<evidence type="ECO:0000313" key="3">
    <source>
        <dbReference type="EMBL" id="GAA4650982.1"/>
    </source>
</evidence>
<dbReference type="Proteomes" id="UP001500604">
    <property type="component" value="Unassembled WGS sequence"/>
</dbReference>
<dbReference type="RefSeq" id="WP_345197272.1">
    <property type="nucleotide sequence ID" value="NZ_BAABFL010000431.1"/>
</dbReference>
<dbReference type="EMBL" id="BAABFL010000431">
    <property type="protein sequence ID" value="GAA4650982.1"/>
    <property type="molecule type" value="Genomic_DNA"/>
</dbReference>
<dbReference type="InterPro" id="IPR013357">
    <property type="entry name" value="Acetaldehyde_DH_acetylating"/>
</dbReference>
<evidence type="ECO:0000313" key="4">
    <source>
        <dbReference type="Proteomes" id="UP001500604"/>
    </source>
</evidence>
<dbReference type="PANTHER" id="PTHR11699">
    <property type="entry name" value="ALDEHYDE DEHYDROGENASE-RELATED"/>
    <property type="match status" value="1"/>
</dbReference>
<dbReference type="Gene3D" id="3.40.309.10">
    <property type="entry name" value="Aldehyde Dehydrogenase, Chain A, domain 2"/>
    <property type="match status" value="1"/>
</dbReference>
<name>A0ABP8V524_9GAMM</name>
<dbReference type="SUPFAM" id="SSF53720">
    <property type="entry name" value="ALDH-like"/>
    <property type="match status" value="1"/>
</dbReference>
<feature type="domain" description="Aldehyde dehydrogenase" evidence="2">
    <location>
        <begin position="11"/>
        <end position="273"/>
    </location>
</feature>
<dbReference type="Pfam" id="PF00171">
    <property type="entry name" value="Aldedh"/>
    <property type="match status" value="1"/>
</dbReference>
<dbReference type="InterPro" id="IPR016161">
    <property type="entry name" value="Ald_DH/histidinol_DH"/>
</dbReference>
<organism evidence="3 4">
    <name type="scientific">Kistimonas scapharcae</name>
    <dbReference type="NCBI Taxonomy" id="1036133"/>
    <lineage>
        <taxon>Bacteria</taxon>
        <taxon>Pseudomonadati</taxon>
        <taxon>Pseudomonadota</taxon>
        <taxon>Gammaproteobacteria</taxon>
        <taxon>Oceanospirillales</taxon>
        <taxon>Endozoicomonadaceae</taxon>
        <taxon>Kistimonas</taxon>
    </lineage>
</organism>
<dbReference type="InterPro" id="IPR015590">
    <property type="entry name" value="Aldehyde_DH_dom"/>
</dbReference>
<reference evidence="4" key="1">
    <citation type="journal article" date="2019" name="Int. J. Syst. Evol. Microbiol.">
        <title>The Global Catalogue of Microorganisms (GCM) 10K type strain sequencing project: providing services to taxonomists for standard genome sequencing and annotation.</title>
        <authorList>
            <consortium name="The Broad Institute Genomics Platform"/>
            <consortium name="The Broad Institute Genome Sequencing Center for Infectious Disease"/>
            <person name="Wu L."/>
            <person name="Ma J."/>
        </authorList>
    </citation>
    <scope>NUCLEOTIDE SEQUENCE [LARGE SCALE GENOMIC DNA]</scope>
    <source>
        <strain evidence="4">JCM 17805</strain>
    </source>
</reference>